<organism evidence="4 5">
    <name type="scientific">Parachaetomium inaequale</name>
    <dbReference type="NCBI Taxonomy" id="2588326"/>
    <lineage>
        <taxon>Eukaryota</taxon>
        <taxon>Fungi</taxon>
        <taxon>Dikarya</taxon>
        <taxon>Ascomycota</taxon>
        <taxon>Pezizomycotina</taxon>
        <taxon>Sordariomycetes</taxon>
        <taxon>Sordariomycetidae</taxon>
        <taxon>Sordariales</taxon>
        <taxon>Chaetomiaceae</taxon>
        <taxon>Parachaetomium</taxon>
    </lineage>
</organism>
<comment type="caution">
    <text evidence="4">The sequence shown here is derived from an EMBL/GenBank/DDBJ whole genome shotgun (WGS) entry which is preliminary data.</text>
</comment>
<evidence type="ECO:0000256" key="1">
    <source>
        <dbReference type="ARBA" id="ARBA00023242"/>
    </source>
</evidence>
<reference evidence="5" key="1">
    <citation type="journal article" date="2023" name="Mol. Phylogenet. Evol.">
        <title>Genome-scale phylogeny and comparative genomics of the fungal order Sordariales.</title>
        <authorList>
            <person name="Hensen N."/>
            <person name="Bonometti L."/>
            <person name="Westerberg I."/>
            <person name="Brannstrom I.O."/>
            <person name="Guillou S."/>
            <person name="Cros-Aarteil S."/>
            <person name="Calhoun S."/>
            <person name="Haridas S."/>
            <person name="Kuo A."/>
            <person name="Mondo S."/>
            <person name="Pangilinan J."/>
            <person name="Riley R."/>
            <person name="LaButti K."/>
            <person name="Andreopoulos B."/>
            <person name="Lipzen A."/>
            <person name="Chen C."/>
            <person name="Yan M."/>
            <person name="Daum C."/>
            <person name="Ng V."/>
            <person name="Clum A."/>
            <person name="Steindorff A."/>
            <person name="Ohm R.A."/>
            <person name="Martin F."/>
            <person name="Silar P."/>
            <person name="Natvig D.O."/>
            <person name="Lalanne C."/>
            <person name="Gautier V."/>
            <person name="Ament-Velasquez S.L."/>
            <person name="Kruys A."/>
            <person name="Hutchinson M.I."/>
            <person name="Powell A.J."/>
            <person name="Barry K."/>
            <person name="Miller A.N."/>
            <person name="Grigoriev I.V."/>
            <person name="Debuchy R."/>
            <person name="Gladieux P."/>
            <person name="Hiltunen Thoren M."/>
            <person name="Johannesson H."/>
        </authorList>
    </citation>
    <scope>NUCLEOTIDE SEQUENCE [LARGE SCALE GENOMIC DNA]</scope>
    <source>
        <strain evidence="5">CBS 284.82</strain>
    </source>
</reference>
<dbReference type="InterPro" id="IPR036864">
    <property type="entry name" value="Zn2-C6_fun-type_DNA-bd_sf"/>
</dbReference>
<dbReference type="PROSITE" id="PS00463">
    <property type="entry name" value="ZN2_CY6_FUNGAL_1"/>
    <property type="match status" value="2"/>
</dbReference>
<accession>A0AAN6PID8</accession>
<evidence type="ECO:0000256" key="2">
    <source>
        <dbReference type="SAM" id="MobiDB-lite"/>
    </source>
</evidence>
<evidence type="ECO:0000313" key="4">
    <source>
        <dbReference type="EMBL" id="KAK4040663.1"/>
    </source>
</evidence>
<proteinExistence type="predicted"/>
<keyword evidence="1" id="KW-0539">Nucleus</keyword>
<dbReference type="SUPFAM" id="SSF57701">
    <property type="entry name" value="Zn2/Cys6 DNA-binding domain"/>
    <property type="match status" value="2"/>
</dbReference>
<dbReference type="InterPro" id="IPR001138">
    <property type="entry name" value="Zn2Cys6_DnaBD"/>
</dbReference>
<dbReference type="Proteomes" id="UP001303115">
    <property type="component" value="Unassembled WGS sequence"/>
</dbReference>
<dbReference type="GO" id="GO:0000981">
    <property type="term" value="F:DNA-binding transcription factor activity, RNA polymerase II-specific"/>
    <property type="evidence" value="ECO:0007669"/>
    <property type="project" value="InterPro"/>
</dbReference>
<dbReference type="PROSITE" id="PS50048">
    <property type="entry name" value="ZN2_CY6_FUNGAL_2"/>
    <property type="match status" value="1"/>
</dbReference>
<protein>
    <recommendedName>
        <fullName evidence="3">Zn(2)-C6 fungal-type domain-containing protein</fullName>
    </recommendedName>
</protein>
<keyword evidence="5" id="KW-1185">Reference proteome</keyword>
<dbReference type="Gene3D" id="4.10.240.10">
    <property type="entry name" value="Zn(2)-C6 fungal-type DNA-binding domain"/>
    <property type="match status" value="1"/>
</dbReference>
<dbReference type="EMBL" id="MU854372">
    <property type="protein sequence ID" value="KAK4040663.1"/>
    <property type="molecule type" value="Genomic_DNA"/>
</dbReference>
<evidence type="ECO:0000313" key="5">
    <source>
        <dbReference type="Proteomes" id="UP001303115"/>
    </source>
</evidence>
<dbReference type="GO" id="GO:0008270">
    <property type="term" value="F:zinc ion binding"/>
    <property type="evidence" value="ECO:0007669"/>
    <property type="project" value="InterPro"/>
</dbReference>
<sequence length="138" mass="14239">MAPTKNPEGTPHNPIDLTTTAPGGGGVVTGRITKRKKPDPGAPGGSVPNTPKKGKASGPSCLPCRKAKARCDRVLACARCLRAKVECPGEGDDGKGVLLAGGAKLGKACERCKRMKAACVRKDVCVRCDRKGIECVMA</sequence>
<name>A0AAN6PID8_9PEZI</name>
<dbReference type="AlphaFoldDB" id="A0AAN6PID8"/>
<gene>
    <name evidence="4" type="ORF">C8A01DRAFT_35317</name>
</gene>
<evidence type="ECO:0000259" key="3">
    <source>
        <dbReference type="PROSITE" id="PS50048"/>
    </source>
</evidence>
<feature type="region of interest" description="Disordered" evidence="2">
    <location>
        <begin position="1"/>
        <end position="60"/>
    </location>
</feature>
<feature type="domain" description="Zn(2)-C6 fungal-type" evidence="3">
    <location>
        <begin position="60"/>
        <end position="87"/>
    </location>
</feature>
<dbReference type="SMART" id="SM00066">
    <property type="entry name" value="GAL4"/>
    <property type="match status" value="1"/>
</dbReference>